<protein>
    <submittedName>
        <fullName evidence="1">Uncharacterized protein</fullName>
    </submittedName>
</protein>
<dbReference type="AlphaFoldDB" id="A0AAD7MUN9"/>
<evidence type="ECO:0000313" key="2">
    <source>
        <dbReference type="Proteomes" id="UP001215280"/>
    </source>
</evidence>
<organism evidence="1 2">
    <name type="scientific">Mycena maculata</name>
    <dbReference type="NCBI Taxonomy" id="230809"/>
    <lineage>
        <taxon>Eukaryota</taxon>
        <taxon>Fungi</taxon>
        <taxon>Dikarya</taxon>
        <taxon>Basidiomycota</taxon>
        <taxon>Agaricomycotina</taxon>
        <taxon>Agaricomycetes</taxon>
        <taxon>Agaricomycetidae</taxon>
        <taxon>Agaricales</taxon>
        <taxon>Marasmiineae</taxon>
        <taxon>Mycenaceae</taxon>
        <taxon>Mycena</taxon>
    </lineage>
</organism>
<dbReference type="EMBL" id="JARJLG010000183">
    <property type="protein sequence ID" value="KAJ7731444.1"/>
    <property type="molecule type" value="Genomic_DNA"/>
</dbReference>
<name>A0AAD7MUN9_9AGAR</name>
<reference evidence="1" key="1">
    <citation type="submission" date="2023-03" db="EMBL/GenBank/DDBJ databases">
        <title>Massive genome expansion in bonnet fungi (Mycena s.s.) driven by repeated elements and novel gene families across ecological guilds.</title>
        <authorList>
            <consortium name="Lawrence Berkeley National Laboratory"/>
            <person name="Harder C.B."/>
            <person name="Miyauchi S."/>
            <person name="Viragh M."/>
            <person name="Kuo A."/>
            <person name="Thoen E."/>
            <person name="Andreopoulos B."/>
            <person name="Lu D."/>
            <person name="Skrede I."/>
            <person name="Drula E."/>
            <person name="Henrissat B."/>
            <person name="Morin E."/>
            <person name="Kohler A."/>
            <person name="Barry K."/>
            <person name="LaButti K."/>
            <person name="Morin E."/>
            <person name="Salamov A."/>
            <person name="Lipzen A."/>
            <person name="Mereny Z."/>
            <person name="Hegedus B."/>
            <person name="Baldrian P."/>
            <person name="Stursova M."/>
            <person name="Weitz H."/>
            <person name="Taylor A."/>
            <person name="Grigoriev I.V."/>
            <person name="Nagy L.G."/>
            <person name="Martin F."/>
            <person name="Kauserud H."/>
        </authorList>
    </citation>
    <scope>NUCLEOTIDE SEQUENCE</scope>
    <source>
        <strain evidence="1">CBHHK188m</strain>
    </source>
</reference>
<comment type="caution">
    <text evidence="1">The sequence shown here is derived from an EMBL/GenBank/DDBJ whole genome shotgun (WGS) entry which is preliminary data.</text>
</comment>
<gene>
    <name evidence="1" type="ORF">DFH07DRAFT_755624</name>
</gene>
<sequence length="324" mass="35297">MNLATALSSTHARLEVLNELIKFVGTRTVPAQHRIFLIAAKQGWSDKKLLEHLHLAASGDYSAYTFSDYEIDLTVLLDEPGGAGAVYAMNHSIFALPSLNTIQPYRRQRKLVTCTDGVRITDISQNIATLFGSDSSEGDHAFEVPHPGRCGHTLSFDELATEKRVEYDPATDNMTGLCLEHLGSSGLETLKVGSGIENVEAAVAAIRAERVHIAHETCVGAIAHLALSRLAYPSPTFLAAVTFVHIAFASSISPFNSLHGPILSVATDGDPNRRATLFMLCMHQEILPGNPLYPFVKNLDGLNRCVGEDNLTGDFDYKHDFKHS</sequence>
<dbReference type="Proteomes" id="UP001215280">
    <property type="component" value="Unassembled WGS sequence"/>
</dbReference>
<evidence type="ECO:0000313" key="1">
    <source>
        <dbReference type="EMBL" id="KAJ7731444.1"/>
    </source>
</evidence>
<proteinExistence type="predicted"/>
<accession>A0AAD7MUN9</accession>
<keyword evidence="2" id="KW-1185">Reference proteome</keyword>